<evidence type="ECO:0000259" key="1">
    <source>
        <dbReference type="Pfam" id="PF12697"/>
    </source>
</evidence>
<reference evidence="2 3" key="1">
    <citation type="journal article" date="2012" name="BMC Genomics">
        <title>Genomic basis of broad host range and environmental adaptability of Rhizobium tropici CIAT 899 and Rhizobium sp. PRF 81 which are used in inoculants for common bean (Phaseolus vulgaris L.).</title>
        <authorList>
            <person name="Ormeno-Orrillo E."/>
            <person name="Menna P."/>
            <person name="Almeida L.G."/>
            <person name="Ollero F.J."/>
            <person name="Nicolas M.F."/>
            <person name="Pains Rodrigues E."/>
            <person name="Shigueyoshi Nakatani A."/>
            <person name="Silva Batista J.S."/>
            <person name="Oliveira Chueire L.M."/>
            <person name="Souza R.C."/>
            <person name="Ribeiro Vasconcelos A.T."/>
            <person name="Megias M."/>
            <person name="Hungria M."/>
            <person name="Martinez-Romero E."/>
        </authorList>
    </citation>
    <scope>NUCLEOTIDE SEQUENCE [LARGE SCALE GENOMIC DNA]</scope>
    <source>
        <strain evidence="2 3">PRF 81</strain>
    </source>
</reference>
<keyword evidence="2" id="KW-0378">Hydrolase</keyword>
<dbReference type="Pfam" id="PF12697">
    <property type="entry name" value="Abhydrolase_6"/>
    <property type="match status" value="1"/>
</dbReference>
<dbReference type="RefSeq" id="WP_004128072.1">
    <property type="nucleotide sequence ID" value="NZ_AQHN01000089.1"/>
</dbReference>
<dbReference type="SUPFAM" id="SSF53474">
    <property type="entry name" value="alpha/beta-Hydrolases"/>
    <property type="match status" value="1"/>
</dbReference>
<protein>
    <submittedName>
        <fullName evidence="2">Alpha/beta hydrolase fold protein</fullName>
    </submittedName>
</protein>
<gene>
    <name evidence="2" type="ORF">RHSP_72919</name>
</gene>
<feature type="domain" description="AB hydrolase-1" evidence="1">
    <location>
        <begin position="46"/>
        <end position="258"/>
    </location>
</feature>
<dbReference type="GO" id="GO:0016787">
    <property type="term" value="F:hydrolase activity"/>
    <property type="evidence" value="ECO:0007669"/>
    <property type="project" value="UniProtKB-KW"/>
</dbReference>
<dbReference type="PATRIC" id="fig|363754.4.peg.6395"/>
<accession>N6TVS3</accession>
<evidence type="ECO:0000313" key="3">
    <source>
        <dbReference type="Proteomes" id="UP000012429"/>
    </source>
</evidence>
<dbReference type="InterPro" id="IPR000073">
    <property type="entry name" value="AB_hydrolase_1"/>
</dbReference>
<dbReference type="InterPro" id="IPR029058">
    <property type="entry name" value="AB_hydrolase_fold"/>
</dbReference>
<dbReference type="AlphaFoldDB" id="N6TVS3"/>
<dbReference type="InterPro" id="IPR050471">
    <property type="entry name" value="AB_hydrolase"/>
</dbReference>
<sequence length="281" mass="30852">MEFRDDDLVRFEAEGAAPLPDTKTQGHVDHDTARIWYASYGSGTPVILLHGGLGNSGNWGHQVQALVEAGHRVIVVDSRGHGRSTRDRRPYTYELMASDVLDVMDSLKIGKAAIAGWSDGACVGMILGRTHPERISGVFFFACNMDPSGTKEFVATPIIERCFSRHVKDYAALSATPDDFDAFVEAVGLMQRTEPNYTIADLADIHVPVAIVHSEHDEFIKREHADYLAQHIPGAEMILLPGVSHFAPLQRPAQFNAALLAFLARIASLTRDSVAHVRLLE</sequence>
<organism evidence="2 3">
    <name type="scientific">Rhizobium freirei PRF 81</name>
    <dbReference type="NCBI Taxonomy" id="363754"/>
    <lineage>
        <taxon>Bacteria</taxon>
        <taxon>Pseudomonadati</taxon>
        <taxon>Pseudomonadota</taxon>
        <taxon>Alphaproteobacteria</taxon>
        <taxon>Hyphomicrobiales</taxon>
        <taxon>Rhizobiaceae</taxon>
        <taxon>Rhizobium/Agrobacterium group</taxon>
        <taxon>Rhizobium</taxon>
    </lineage>
</organism>
<name>N6TVS3_9HYPH</name>
<dbReference type="STRING" id="363754.RHSP_72919"/>
<dbReference type="EMBL" id="AQHN01000089">
    <property type="protein sequence ID" value="ENN84529.1"/>
    <property type="molecule type" value="Genomic_DNA"/>
</dbReference>
<dbReference type="OrthoDB" id="9780765at2"/>
<dbReference type="Gene3D" id="3.40.50.1820">
    <property type="entry name" value="alpha/beta hydrolase"/>
    <property type="match status" value="1"/>
</dbReference>
<keyword evidence="3" id="KW-1185">Reference proteome</keyword>
<proteinExistence type="predicted"/>
<dbReference type="PANTHER" id="PTHR43433:SF5">
    <property type="entry name" value="AB HYDROLASE-1 DOMAIN-CONTAINING PROTEIN"/>
    <property type="match status" value="1"/>
</dbReference>
<dbReference type="PANTHER" id="PTHR43433">
    <property type="entry name" value="HYDROLASE, ALPHA/BETA FOLD FAMILY PROTEIN"/>
    <property type="match status" value="1"/>
</dbReference>
<comment type="caution">
    <text evidence="2">The sequence shown here is derived from an EMBL/GenBank/DDBJ whole genome shotgun (WGS) entry which is preliminary data.</text>
</comment>
<dbReference type="Proteomes" id="UP000012429">
    <property type="component" value="Unassembled WGS sequence"/>
</dbReference>
<evidence type="ECO:0000313" key="2">
    <source>
        <dbReference type="EMBL" id="ENN84529.1"/>
    </source>
</evidence>